<proteinExistence type="predicted"/>
<dbReference type="OrthoDB" id="425925at2759"/>
<gene>
    <name evidence="4" type="ORF">PACLA_8A040175</name>
</gene>
<dbReference type="EMBL" id="CACRXK020005573">
    <property type="protein sequence ID" value="CAB4006680.1"/>
    <property type="molecule type" value="Genomic_DNA"/>
</dbReference>
<comment type="subcellular location">
    <subcellularLocation>
        <location evidence="1">Golgi apparatus</location>
    </subcellularLocation>
</comment>
<evidence type="ECO:0000313" key="5">
    <source>
        <dbReference type="Proteomes" id="UP001152795"/>
    </source>
</evidence>
<dbReference type="AlphaFoldDB" id="A0A6S7HTM5"/>
<evidence type="ECO:0000313" key="4">
    <source>
        <dbReference type="EMBL" id="CAB4006680.1"/>
    </source>
</evidence>
<dbReference type="GO" id="GO:0031267">
    <property type="term" value="F:small GTPase binding"/>
    <property type="evidence" value="ECO:0007669"/>
    <property type="project" value="TreeGrafter"/>
</dbReference>
<dbReference type="PANTHER" id="PTHR18921:SF2">
    <property type="entry name" value="THYROID RECEPTOR-INTERACTING PROTEIN 11"/>
    <property type="match status" value="1"/>
</dbReference>
<dbReference type="GO" id="GO:0005794">
    <property type="term" value="C:Golgi apparatus"/>
    <property type="evidence" value="ECO:0007669"/>
    <property type="project" value="UniProtKB-SubCell"/>
</dbReference>
<organism evidence="4 5">
    <name type="scientific">Paramuricea clavata</name>
    <name type="common">Red gorgonian</name>
    <name type="synonym">Violescent sea-whip</name>
    <dbReference type="NCBI Taxonomy" id="317549"/>
    <lineage>
        <taxon>Eukaryota</taxon>
        <taxon>Metazoa</taxon>
        <taxon>Cnidaria</taxon>
        <taxon>Anthozoa</taxon>
        <taxon>Octocorallia</taxon>
        <taxon>Malacalcyonacea</taxon>
        <taxon>Plexauridae</taxon>
        <taxon>Paramuricea</taxon>
    </lineage>
</organism>
<keyword evidence="2" id="KW-0333">Golgi apparatus</keyword>
<protein>
    <submittedName>
        <fullName evidence="4">Uncharacterized protein</fullName>
    </submittedName>
</protein>
<dbReference type="Proteomes" id="UP001152795">
    <property type="component" value="Unassembled WGS sequence"/>
</dbReference>
<reference evidence="4" key="1">
    <citation type="submission" date="2020-04" db="EMBL/GenBank/DDBJ databases">
        <authorList>
            <person name="Alioto T."/>
            <person name="Alioto T."/>
            <person name="Gomez Garrido J."/>
        </authorList>
    </citation>
    <scope>NUCLEOTIDE SEQUENCE</scope>
    <source>
        <strain evidence="4">A484AB</strain>
    </source>
</reference>
<evidence type="ECO:0000256" key="2">
    <source>
        <dbReference type="ARBA" id="ARBA00023034"/>
    </source>
</evidence>
<dbReference type="PANTHER" id="PTHR18921">
    <property type="entry name" value="MYOSIN HEAVY CHAIN - RELATED"/>
    <property type="match status" value="1"/>
</dbReference>
<dbReference type="GO" id="GO:0006888">
    <property type="term" value="P:endoplasmic reticulum to Golgi vesicle-mediated transport"/>
    <property type="evidence" value="ECO:0007669"/>
    <property type="project" value="TreeGrafter"/>
</dbReference>
<dbReference type="GO" id="GO:0007030">
    <property type="term" value="P:Golgi organization"/>
    <property type="evidence" value="ECO:0007669"/>
    <property type="project" value="TreeGrafter"/>
</dbReference>
<sequence>MSWLSTSLTENLTNITGQISTFTKDILTEGTVEVDDHETELKIAKSRVRELELTLYTQREEYDRVKELNHELQERADAAELQISSISREYRILLQEKENEVVQLREQLESWKEHGSKRDRERVPSFNEDSFVDSKSQDEVQYLKAIVNKLQEEKQQWSKNNESENLHKELDHYQHELATLHTTYSQRIAVLNKKHKQEIEELESFHHEDSLRIQELEQQLAELEGIAVKSQNVVLEDLPESESDFEIIKKESAECDLQALPNEPGTSSEDVSELKILIDRLECENQDLKEQLNTSKMEAREHESTLSRLQQENRDLTEQLNQALNPEAQGTEMNDNSSEIAHLQQENKALSEQLNQAVSPELQGKQHRLKQEIKDLTEQRDLAVASEAQTSTSLESLREELSRLGTVTMELMKEVEQSQGVEKEKSIEIESLKKLCQVRRVSKGNADEVMKLKDMLAVLWQKYSSVVLENEKVRLDVLHIKRRLLNQVQDRHVIILMIFN</sequence>
<name>A0A6S7HTM5_PARCT</name>
<evidence type="ECO:0000256" key="3">
    <source>
        <dbReference type="ARBA" id="ARBA00023054"/>
    </source>
</evidence>
<keyword evidence="3" id="KW-0175">Coiled coil</keyword>
<accession>A0A6S7HTM5</accession>
<evidence type="ECO:0000256" key="1">
    <source>
        <dbReference type="ARBA" id="ARBA00004555"/>
    </source>
</evidence>
<keyword evidence="5" id="KW-1185">Reference proteome</keyword>
<comment type="caution">
    <text evidence="4">The sequence shown here is derived from an EMBL/GenBank/DDBJ whole genome shotgun (WGS) entry which is preliminary data.</text>
</comment>